<dbReference type="AlphaFoldDB" id="A0A4Y7SAV7"/>
<organism evidence="1 2">
    <name type="scientific">Coprinellus micaceus</name>
    <name type="common">Glistening ink-cap mushroom</name>
    <name type="synonym">Coprinus micaceus</name>
    <dbReference type="NCBI Taxonomy" id="71717"/>
    <lineage>
        <taxon>Eukaryota</taxon>
        <taxon>Fungi</taxon>
        <taxon>Dikarya</taxon>
        <taxon>Basidiomycota</taxon>
        <taxon>Agaricomycotina</taxon>
        <taxon>Agaricomycetes</taxon>
        <taxon>Agaricomycetidae</taxon>
        <taxon>Agaricales</taxon>
        <taxon>Agaricineae</taxon>
        <taxon>Psathyrellaceae</taxon>
        <taxon>Coprinellus</taxon>
    </lineage>
</organism>
<keyword evidence="2" id="KW-1185">Reference proteome</keyword>
<reference evidence="1 2" key="1">
    <citation type="journal article" date="2019" name="Nat. Ecol. Evol.">
        <title>Megaphylogeny resolves global patterns of mushroom evolution.</title>
        <authorList>
            <person name="Varga T."/>
            <person name="Krizsan K."/>
            <person name="Foldi C."/>
            <person name="Dima B."/>
            <person name="Sanchez-Garcia M."/>
            <person name="Sanchez-Ramirez S."/>
            <person name="Szollosi G.J."/>
            <person name="Szarkandi J.G."/>
            <person name="Papp V."/>
            <person name="Albert L."/>
            <person name="Andreopoulos W."/>
            <person name="Angelini C."/>
            <person name="Antonin V."/>
            <person name="Barry K.W."/>
            <person name="Bougher N.L."/>
            <person name="Buchanan P."/>
            <person name="Buyck B."/>
            <person name="Bense V."/>
            <person name="Catcheside P."/>
            <person name="Chovatia M."/>
            <person name="Cooper J."/>
            <person name="Damon W."/>
            <person name="Desjardin D."/>
            <person name="Finy P."/>
            <person name="Geml J."/>
            <person name="Haridas S."/>
            <person name="Hughes K."/>
            <person name="Justo A."/>
            <person name="Karasinski D."/>
            <person name="Kautmanova I."/>
            <person name="Kiss B."/>
            <person name="Kocsube S."/>
            <person name="Kotiranta H."/>
            <person name="LaButti K.M."/>
            <person name="Lechner B.E."/>
            <person name="Liimatainen K."/>
            <person name="Lipzen A."/>
            <person name="Lukacs Z."/>
            <person name="Mihaltcheva S."/>
            <person name="Morgado L.N."/>
            <person name="Niskanen T."/>
            <person name="Noordeloos M.E."/>
            <person name="Ohm R.A."/>
            <person name="Ortiz-Santana B."/>
            <person name="Ovrebo C."/>
            <person name="Racz N."/>
            <person name="Riley R."/>
            <person name="Savchenko A."/>
            <person name="Shiryaev A."/>
            <person name="Soop K."/>
            <person name="Spirin V."/>
            <person name="Szebenyi C."/>
            <person name="Tomsovsky M."/>
            <person name="Tulloss R.E."/>
            <person name="Uehling J."/>
            <person name="Grigoriev I.V."/>
            <person name="Vagvolgyi C."/>
            <person name="Papp T."/>
            <person name="Martin F.M."/>
            <person name="Miettinen O."/>
            <person name="Hibbett D.S."/>
            <person name="Nagy L.G."/>
        </authorList>
    </citation>
    <scope>NUCLEOTIDE SEQUENCE [LARGE SCALE GENOMIC DNA]</scope>
    <source>
        <strain evidence="1 2">FP101781</strain>
    </source>
</reference>
<evidence type="ECO:0000313" key="1">
    <source>
        <dbReference type="EMBL" id="TEB18292.1"/>
    </source>
</evidence>
<comment type="caution">
    <text evidence="1">The sequence shown here is derived from an EMBL/GenBank/DDBJ whole genome shotgun (WGS) entry which is preliminary data.</text>
</comment>
<gene>
    <name evidence="1" type="ORF">FA13DRAFT_656207</name>
</gene>
<name>A0A4Y7SAV7_COPMI</name>
<dbReference type="Proteomes" id="UP000298030">
    <property type="component" value="Unassembled WGS sequence"/>
</dbReference>
<sequence>MAPSFTFRSDLRISWVRTRLQVIWLLPQSLARLSATLHDLHVRTLHAVICCHMICISSARDTSRRTQSLIYPLRG</sequence>
<protein>
    <submittedName>
        <fullName evidence="1">Uncharacterized protein</fullName>
    </submittedName>
</protein>
<dbReference type="EMBL" id="QPFP01000273">
    <property type="protein sequence ID" value="TEB18292.1"/>
    <property type="molecule type" value="Genomic_DNA"/>
</dbReference>
<proteinExistence type="predicted"/>
<evidence type="ECO:0000313" key="2">
    <source>
        <dbReference type="Proteomes" id="UP000298030"/>
    </source>
</evidence>
<accession>A0A4Y7SAV7</accession>